<evidence type="ECO:0000313" key="1">
    <source>
        <dbReference type="EMBL" id="JAD32165.1"/>
    </source>
</evidence>
<organism evidence="1">
    <name type="scientific">Arundo donax</name>
    <name type="common">Giant reed</name>
    <name type="synonym">Donax arundinaceus</name>
    <dbReference type="NCBI Taxonomy" id="35708"/>
    <lineage>
        <taxon>Eukaryota</taxon>
        <taxon>Viridiplantae</taxon>
        <taxon>Streptophyta</taxon>
        <taxon>Embryophyta</taxon>
        <taxon>Tracheophyta</taxon>
        <taxon>Spermatophyta</taxon>
        <taxon>Magnoliopsida</taxon>
        <taxon>Liliopsida</taxon>
        <taxon>Poales</taxon>
        <taxon>Poaceae</taxon>
        <taxon>PACMAD clade</taxon>
        <taxon>Arundinoideae</taxon>
        <taxon>Arundineae</taxon>
        <taxon>Arundo</taxon>
    </lineage>
</organism>
<proteinExistence type="predicted"/>
<name>A0A0A8Z601_ARUDO</name>
<dbReference type="EMBL" id="GBRH01265730">
    <property type="protein sequence ID" value="JAD32165.1"/>
    <property type="molecule type" value="Transcribed_RNA"/>
</dbReference>
<protein>
    <submittedName>
        <fullName evidence="1">Uncharacterized protein</fullName>
    </submittedName>
</protein>
<reference evidence="1" key="2">
    <citation type="journal article" date="2015" name="Data Brief">
        <title>Shoot transcriptome of the giant reed, Arundo donax.</title>
        <authorList>
            <person name="Barrero R.A."/>
            <person name="Guerrero F.D."/>
            <person name="Moolhuijzen P."/>
            <person name="Goolsby J.A."/>
            <person name="Tidwell J."/>
            <person name="Bellgard S.E."/>
            <person name="Bellgard M.I."/>
        </authorList>
    </citation>
    <scope>NUCLEOTIDE SEQUENCE</scope>
    <source>
        <tissue evidence="1">Shoot tissue taken approximately 20 cm above the soil surface</tissue>
    </source>
</reference>
<reference evidence="1" key="1">
    <citation type="submission" date="2014-09" db="EMBL/GenBank/DDBJ databases">
        <authorList>
            <person name="Magalhaes I.L.F."/>
            <person name="Oliveira U."/>
            <person name="Santos F.R."/>
            <person name="Vidigal T.H.D.A."/>
            <person name="Brescovit A.D."/>
            <person name="Santos A.J."/>
        </authorList>
    </citation>
    <scope>NUCLEOTIDE SEQUENCE</scope>
    <source>
        <tissue evidence="1">Shoot tissue taken approximately 20 cm above the soil surface</tissue>
    </source>
</reference>
<accession>A0A0A8Z601</accession>
<dbReference type="AlphaFoldDB" id="A0A0A8Z601"/>
<sequence length="43" mass="5267">MTDLVKVDELIASFRQDHLFIFWVIFLDRVCQIIVEKNYFITF</sequence>